<proteinExistence type="predicted"/>
<accession>A0ACB7X3Q6</accession>
<sequence>MTDDNIILIHYVTAFQLAVILSFLLPVGVAGLAMIPGTFKKASVDEEPPAENEAKLKRVSVVEVPPPTLNVVQVWTIDASTMENFLQDLAKERPVRFTSQQLCSFTNNYSKVLGSGGFGKVYKGRFPHGVKIAVKVLKKSLPDKRARAQFMAEIVGRRRNARVGSTDSLDWFPKLVWDEYEKDELATMILSHGIQENDRERAQRMAMVALWCVQDSPEARPPMNVVVKMLEGGVEIMPPPKPFHYLFSSKVEDDEVDRSKVDRDDRVEKEDHSINDMEVQGNKEADKDVNMEDGSGRLLEHAWTNNNCVRQLVNKQEKVPDVMINVAPSNLEIQDQHSLIRIQNRSKDLEEAEALVEVKSNTSHGLDSIVEDSCDPIKETYLNKLLQQKTQETQEVEVQSKERMEYVVQQKVVGENGLEIEDHLKELESNILLMDGPVVLGSRNNIRASQIPSINLQVELNPREARKALRKRTSQSCDSADNTNGVSGLQSFQQNIVLQELYANTIVGDKLGIEYTDIDIRYMKKLIEVETSNRFAPLQWSNSKH</sequence>
<reference evidence="1 2" key="1">
    <citation type="journal article" date="2021" name="Hortic Res">
        <title>High-quality reference genome and annotation aids understanding of berry development for evergreen blueberry (Vaccinium darrowii).</title>
        <authorList>
            <person name="Yu J."/>
            <person name="Hulse-Kemp A.M."/>
            <person name="Babiker E."/>
            <person name="Staton M."/>
        </authorList>
    </citation>
    <scope>NUCLEOTIDE SEQUENCE [LARGE SCALE GENOMIC DNA]</scope>
    <source>
        <strain evidence="2">cv. NJ 8807/NJ 8810</strain>
        <tissue evidence="1">Young leaf</tissue>
    </source>
</reference>
<evidence type="ECO:0000313" key="2">
    <source>
        <dbReference type="Proteomes" id="UP000828048"/>
    </source>
</evidence>
<organism evidence="1 2">
    <name type="scientific">Vaccinium darrowii</name>
    <dbReference type="NCBI Taxonomy" id="229202"/>
    <lineage>
        <taxon>Eukaryota</taxon>
        <taxon>Viridiplantae</taxon>
        <taxon>Streptophyta</taxon>
        <taxon>Embryophyta</taxon>
        <taxon>Tracheophyta</taxon>
        <taxon>Spermatophyta</taxon>
        <taxon>Magnoliopsida</taxon>
        <taxon>eudicotyledons</taxon>
        <taxon>Gunneridae</taxon>
        <taxon>Pentapetalae</taxon>
        <taxon>asterids</taxon>
        <taxon>Ericales</taxon>
        <taxon>Ericaceae</taxon>
        <taxon>Vaccinioideae</taxon>
        <taxon>Vaccinieae</taxon>
        <taxon>Vaccinium</taxon>
    </lineage>
</organism>
<evidence type="ECO:0000313" key="1">
    <source>
        <dbReference type="EMBL" id="KAH7835323.1"/>
    </source>
</evidence>
<name>A0ACB7X3Q6_9ERIC</name>
<keyword evidence="2" id="KW-1185">Reference proteome</keyword>
<gene>
    <name evidence="1" type="ORF">Vadar_025032</name>
</gene>
<comment type="caution">
    <text evidence="1">The sequence shown here is derived from an EMBL/GenBank/DDBJ whole genome shotgun (WGS) entry which is preliminary data.</text>
</comment>
<dbReference type="Proteomes" id="UP000828048">
    <property type="component" value="Chromosome 2"/>
</dbReference>
<dbReference type="EMBL" id="CM037152">
    <property type="protein sequence ID" value="KAH7835323.1"/>
    <property type="molecule type" value="Genomic_DNA"/>
</dbReference>
<protein>
    <submittedName>
        <fullName evidence="1">Uncharacterized protein</fullName>
    </submittedName>
</protein>